<comment type="caution">
    <text evidence="2">The sequence shown here is derived from an EMBL/GenBank/DDBJ whole genome shotgun (WGS) entry which is preliminary data.</text>
</comment>
<gene>
    <name evidence="2" type="ORF">HNQ40_000192</name>
</gene>
<dbReference type="EC" id="4.2.2.3" evidence="2"/>
<keyword evidence="3" id="KW-1185">Reference proteome</keyword>
<evidence type="ECO:0000256" key="1">
    <source>
        <dbReference type="SAM" id="SignalP"/>
    </source>
</evidence>
<dbReference type="AlphaFoldDB" id="A0A7X0LJ99"/>
<dbReference type="InterPro" id="IPR039513">
    <property type="entry name" value="PL-6"/>
</dbReference>
<dbReference type="Proteomes" id="UP000541810">
    <property type="component" value="Unassembled WGS sequence"/>
</dbReference>
<evidence type="ECO:0000313" key="3">
    <source>
        <dbReference type="Proteomes" id="UP000541810"/>
    </source>
</evidence>
<dbReference type="InterPro" id="IPR012334">
    <property type="entry name" value="Pectin_lyas_fold"/>
</dbReference>
<evidence type="ECO:0000313" key="2">
    <source>
        <dbReference type="EMBL" id="MBB6428386.1"/>
    </source>
</evidence>
<keyword evidence="1" id="KW-0732">Signal</keyword>
<organism evidence="2 3">
    <name type="scientific">Algisphaera agarilytica</name>
    <dbReference type="NCBI Taxonomy" id="1385975"/>
    <lineage>
        <taxon>Bacteria</taxon>
        <taxon>Pseudomonadati</taxon>
        <taxon>Planctomycetota</taxon>
        <taxon>Phycisphaerae</taxon>
        <taxon>Phycisphaerales</taxon>
        <taxon>Phycisphaeraceae</taxon>
        <taxon>Algisphaera</taxon>
    </lineage>
</organism>
<keyword evidence="2" id="KW-0456">Lyase</keyword>
<sequence>MRLFVLLLFLCPLSLSHATEVVVQNIEELEAAMESIRPGDTVVMSDGVWTDAELVFAGHGTKTDPITLRAQTPGGVTLTGRSNLSISGSHLMVSGLNFVGGAPGDLSHVIQFRGPLGDAVHCRLTNTQIKEYNPEDPKTRYFWVSLYGQHNRVDHCRFKGQNHSGVTVCVWVSDQITTHHRIDNNHFLDRPPGDGNGFETIRIGTSTYHETSTAVLVERNLFERVDGEIEIISNKACDNVFRANTFRESAGTLTLRHGHRALVEQNYFLGNEKPRSGGIRIIGEDHVIRNNYIAQIDDRMDGAISFAAGIVNTKDNGYEQVKRVRIENNTIIDVKGAAITFDWGIGERNRSLLPEALVIANNMLYSTHAPIFEGGIDTDWKWINNVVYGAPLGISPREGVQEVELDGVVGSDGLWRISGSPAFGRVGANLSADSLEPLAPKSDTGLAVLESPLTYDDVGPDWGGE</sequence>
<feature type="chain" id="PRO_5031299242" evidence="1">
    <location>
        <begin position="19"/>
        <end position="465"/>
    </location>
</feature>
<dbReference type="Pfam" id="PF14592">
    <property type="entry name" value="Chondroitinas_B"/>
    <property type="match status" value="1"/>
</dbReference>
<dbReference type="Gene3D" id="2.160.20.10">
    <property type="entry name" value="Single-stranded right-handed beta-helix, Pectin lyase-like"/>
    <property type="match status" value="1"/>
</dbReference>
<dbReference type="SUPFAM" id="SSF51126">
    <property type="entry name" value="Pectin lyase-like"/>
    <property type="match status" value="1"/>
</dbReference>
<dbReference type="EMBL" id="JACHGY010000001">
    <property type="protein sequence ID" value="MBB6428386.1"/>
    <property type="molecule type" value="Genomic_DNA"/>
</dbReference>
<proteinExistence type="predicted"/>
<dbReference type="InterPro" id="IPR011050">
    <property type="entry name" value="Pectin_lyase_fold/virulence"/>
</dbReference>
<reference evidence="2 3" key="1">
    <citation type="submission" date="2020-08" db="EMBL/GenBank/DDBJ databases">
        <title>Genomic Encyclopedia of Type Strains, Phase IV (KMG-IV): sequencing the most valuable type-strain genomes for metagenomic binning, comparative biology and taxonomic classification.</title>
        <authorList>
            <person name="Goeker M."/>
        </authorList>
    </citation>
    <scope>NUCLEOTIDE SEQUENCE [LARGE SCALE GENOMIC DNA]</scope>
    <source>
        <strain evidence="2 3">DSM 103725</strain>
    </source>
</reference>
<dbReference type="SMART" id="SM00710">
    <property type="entry name" value="PbH1"/>
    <property type="match status" value="4"/>
</dbReference>
<dbReference type="SMR" id="A0A7X0LJ99"/>
<accession>A0A7X0LJ99</accession>
<name>A0A7X0LJ99_9BACT</name>
<dbReference type="CDD" id="cd14251">
    <property type="entry name" value="PL-6"/>
    <property type="match status" value="1"/>
</dbReference>
<dbReference type="GO" id="GO:0045135">
    <property type="term" value="F:poly(beta-D-mannuronate) lyase activity"/>
    <property type="evidence" value="ECO:0007669"/>
    <property type="project" value="UniProtKB-EC"/>
</dbReference>
<dbReference type="RefSeq" id="WP_184675478.1">
    <property type="nucleotide sequence ID" value="NZ_JACHGY010000001.1"/>
</dbReference>
<dbReference type="InterPro" id="IPR006626">
    <property type="entry name" value="PbH1"/>
</dbReference>
<feature type="signal peptide" evidence="1">
    <location>
        <begin position="1"/>
        <end position="18"/>
    </location>
</feature>
<protein>
    <submittedName>
        <fullName evidence="2">Poly(Beta-D-mannuronate) lyase</fullName>
        <ecNumber evidence="2">4.2.2.3</ecNumber>
    </submittedName>
</protein>